<dbReference type="GO" id="GO:0007165">
    <property type="term" value="P:signal transduction"/>
    <property type="evidence" value="ECO:0007669"/>
    <property type="project" value="UniProtKB-KW"/>
</dbReference>
<evidence type="ECO:0000313" key="7">
    <source>
        <dbReference type="EMBL" id="BCJ99375.1"/>
    </source>
</evidence>
<dbReference type="PROSITE" id="PS50111">
    <property type="entry name" value="CHEMOTAXIS_TRANSDUC_2"/>
    <property type="match status" value="1"/>
</dbReference>
<keyword evidence="4" id="KW-1133">Transmembrane helix</keyword>
<dbReference type="GO" id="GO:0016020">
    <property type="term" value="C:membrane"/>
    <property type="evidence" value="ECO:0007669"/>
    <property type="project" value="InterPro"/>
</dbReference>
<dbReference type="KEGG" id="acht:bsdcttw_24160"/>
<keyword evidence="1 3" id="KW-0807">Transducer</keyword>
<evidence type="ECO:0000256" key="3">
    <source>
        <dbReference type="PROSITE-ProRule" id="PRU00284"/>
    </source>
</evidence>
<organism evidence="7 8">
    <name type="scientific">Anaerocolumna chitinilytica</name>
    <dbReference type="NCBI Taxonomy" id="1727145"/>
    <lineage>
        <taxon>Bacteria</taxon>
        <taxon>Bacillati</taxon>
        <taxon>Bacillota</taxon>
        <taxon>Clostridia</taxon>
        <taxon>Lachnospirales</taxon>
        <taxon>Lachnospiraceae</taxon>
        <taxon>Anaerocolumna</taxon>
    </lineage>
</organism>
<feature type="domain" description="HAMP" evidence="6">
    <location>
        <begin position="236"/>
        <end position="289"/>
    </location>
</feature>
<accession>A0A7I8DQK1</accession>
<gene>
    <name evidence="7" type="ORF">bsdcttw_24160</name>
</gene>
<name>A0A7I8DQK1_9FIRM</name>
<sequence>MFKNLSIRGKLFLIILPAIIEMVLMLFALISTSNSNYEKSRDIYYNDLYLTHTSLLSSDRDFYQASVAALKISIFDGSDTKELADLRTSYADNAKQASDNANKIVTYLKNDSKLLNEYTPHKLFVLLNGTENADDPNGYLQKDKTIKELLDDFNRDFATWKAAYDPETGDGDYKAMDASFDAARSCLDNMEDILTVYSEYSSAQLKSDIHQSVMQIVLWTVVIIIAIIFISVIIIRYLKNHLKAVTIRMNDLANKNLALSPLTLNSKDELGVLSSSFNTVLSSFQEIVGQISSTSNEVSEAAQSMVRTTNEVSTATGEIARAVGEIAGTATSQASDTEQSAIEIASLEQIIIDSSKNSELLTKATKEINEAGIEGLKLVNTLSEVNKNSQDTFYRILDVIDKINLSADRIGQASSLISEISAQTNLLSLNASIEAARAGEAGKGFAVVADEIRKLADQSSHSVGTINELLKELQANASLAKEESGVVKETVQAQTKSVDNTKNKYMDIANSLEIIIKQIDALNQITAKTGLSCSNVVAHINNLSASAQENAVTTEETSAGTEEILASMVSIADISDKVNGRIKELQALISDFKTL</sequence>
<dbReference type="Gene3D" id="1.10.287.950">
    <property type="entry name" value="Methyl-accepting chemotaxis protein"/>
    <property type="match status" value="1"/>
</dbReference>
<evidence type="ECO:0008006" key="9">
    <source>
        <dbReference type="Google" id="ProtNLM"/>
    </source>
</evidence>
<keyword evidence="4" id="KW-0812">Transmembrane</keyword>
<dbReference type="EMBL" id="AP023368">
    <property type="protein sequence ID" value="BCJ99375.1"/>
    <property type="molecule type" value="Genomic_DNA"/>
</dbReference>
<dbReference type="RefSeq" id="WP_185255152.1">
    <property type="nucleotide sequence ID" value="NZ_AP023368.1"/>
</dbReference>
<reference evidence="7 8" key="2">
    <citation type="submission" date="2020-08" db="EMBL/GenBank/DDBJ databases">
        <authorList>
            <person name="Ueki A."/>
            <person name="Tonouchi A."/>
        </authorList>
    </citation>
    <scope>NUCLEOTIDE SEQUENCE [LARGE SCALE GENOMIC DNA]</scope>
    <source>
        <strain evidence="7 8">CTTW</strain>
    </source>
</reference>
<dbReference type="SMART" id="SM00283">
    <property type="entry name" value="MA"/>
    <property type="match status" value="1"/>
</dbReference>
<proteinExistence type="inferred from homology"/>
<dbReference type="PANTHER" id="PTHR32089">
    <property type="entry name" value="METHYL-ACCEPTING CHEMOTAXIS PROTEIN MCPB"/>
    <property type="match status" value="1"/>
</dbReference>
<evidence type="ECO:0000256" key="2">
    <source>
        <dbReference type="ARBA" id="ARBA00029447"/>
    </source>
</evidence>
<evidence type="ECO:0000256" key="4">
    <source>
        <dbReference type="SAM" id="Phobius"/>
    </source>
</evidence>
<dbReference type="Proteomes" id="UP000515703">
    <property type="component" value="Chromosome"/>
</dbReference>
<feature type="transmembrane region" description="Helical" evidence="4">
    <location>
        <begin position="12"/>
        <end position="30"/>
    </location>
</feature>
<dbReference type="SUPFAM" id="SSF58104">
    <property type="entry name" value="Methyl-accepting chemotaxis protein (MCP) signaling domain"/>
    <property type="match status" value="1"/>
</dbReference>
<dbReference type="PANTHER" id="PTHR32089:SF112">
    <property type="entry name" value="LYSOZYME-LIKE PROTEIN-RELATED"/>
    <property type="match status" value="1"/>
</dbReference>
<dbReference type="PROSITE" id="PS50885">
    <property type="entry name" value="HAMP"/>
    <property type="match status" value="1"/>
</dbReference>
<evidence type="ECO:0000259" key="6">
    <source>
        <dbReference type="PROSITE" id="PS50885"/>
    </source>
</evidence>
<protein>
    <recommendedName>
        <fullName evidence="9">Methyl-accepting chemotaxis protein</fullName>
    </recommendedName>
</protein>
<keyword evidence="8" id="KW-1185">Reference proteome</keyword>
<comment type="similarity">
    <text evidence="2">Belongs to the methyl-accepting chemotaxis (MCP) protein family.</text>
</comment>
<evidence type="ECO:0000313" key="8">
    <source>
        <dbReference type="Proteomes" id="UP000515703"/>
    </source>
</evidence>
<dbReference type="AlphaFoldDB" id="A0A7I8DQK1"/>
<evidence type="ECO:0000256" key="1">
    <source>
        <dbReference type="ARBA" id="ARBA00023224"/>
    </source>
</evidence>
<feature type="domain" description="Methyl-accepting transducer" evidence="5">
    <location>
        <begin position="308"/>
        <end position="565"/>
    </location>
</feature>
<dbReference type="InterPro" id="IPR003660">
    <property type="entry name" value="HAMP_dom"/>
</dbReference>
<evidence type="ECO:0000259" key="5">
    <source>
        <dbReference type="PROSITE" id="PS50111"/>
    </source>
</evidence>
<reference evidence="7 8" key="1">
    <citation type="submission" date="2020-08" db="EMBL/GenBank/DDBJ databases">
        <title>Draft genome sequencing of an Anaerocolumna strain isolated from anoxic soil subjected to BSD treatment.</title>
        <authorList>
            <person name="Uek A."/>
            <person name="Tonouchi A."/>
        </authorList>
    </citation>
    <scope>NUCLEOTIDE SEQUENCE [LARGE SCALE GENOMIC DNA]</scope>
    <source>
        <strain evidence="7 8">CTTW</strain>
    </source>
</reference>
<feature type="transmembrane region" description="Helical" evidence="4">
    <location>
        <begin position="216"/>
        <end position="238"/>
    </location>
</feature>
<keyword evidence="4" id="KW-0472">Membrane</keyword>
<dbReference type="Pfam" id="PF00015">
    <property type="entry name" value="MCPsignal"/>
    <property type="match status" value="1"/>
</dbReference>
<dbReference type="InterPro" id="IPR004089">
    <property type="entry name" value="MCPsignal_dom"/>
</dbReference>